<organism evidence="1 2">
    <name type="scientific">Folsomia candida</name>
    <name type="common">Springtail</name>
    <dbReference type="NCBI Taxonomy" id="158441"/>
    <lineage>
        <taxon>Eukaryota</taxon>
        <taxon>Metazoa</taxon>
        <taxon>Ecdysozoa</taxon>
        <taxon>Arthropoda</taxon>
        <taxon>Hexapoda</taxon>
        <taxon>Collembola</taxon>
        <taxon>Entomobryomorpha</taxon>
        <taxon>Isotomoidea</taxon>
        <taxon>Isotomidae</taxon>
        <taxon>Proisotominae</taxon>
        <taxon>Folsomia</taxon>
    </lineage>
</organism>
<comment type="caution">
    <text evidence="1">The sequence shown here is derived from an EMBL/GenBank/DDBJ whole genome shotgun (WGS) entry which is preliminary data.</text>
</comment>
<keyword evidence="2" id="KW-1185">Reference proteome</keyword>
<proteinExistence type="predicted"/>
<name>A0A226CWW7_FOLCA</name>
<accession>A0A226CWW7</accession>
<gene>
    <name evidence="1" type="ORF">Fcan01_28184</name>
</gene>
<dbReference type="Proteomes" id="UP000198287">
    <property type="component" value="Unassembled WGS sequence"/>
</dbReference>
<protein>
    <submittedName>
        <fullName evidence="1">Uncharacterized protein</fullName>
    </submittedName>
</protein>
<evidence type="ECO:0000313" key="1">
    <source>
        <dbReference type="EMBL" id="OXA37008.1"/>
    </source>
</evidence>
<dbReference type="EMBL" id="LNIX01000066">
    <property type="protein sequence ID" value="OXA37008.1"/>
    <property type="molecule type" value="Genomic_DNA"/>
</dbReference>
<feature type="non-terminal residue" evidence="1">
    <location>
        <position position="1"/>
    </location>
</feature>
<evidence type="ECO:0000313" key="2">
    <source>
        <dbReference type="Proteomes" id="UP000198287"/>
    </source>
</evidence>
<dbReference type="AlphaFoldDB" id="A0A226CWW7"/>
<reference evidence="1 2" key="1">
    <citation type="submission" date="2015-12" db="EMBL/GenBank/DDBJ databases">
        <title>The genome of Folsomia candida.</title>
        <authorList>
            <person name="Faddeeva A."/>
            <person name="Derks M.F."/>
            <person name="Anvar Y."/>
            <person name="Smit S."/>
            <person name="Van Straalen N."/>
            <person name="Roelofs D."/>
        </authorList>
    </citation>
    <scope>NUCLEOTIDE SEQUENCE [LARGE SCALE GENOMIC DNA]</scope>
    <source>
        <strain evidence="1 2">VU population</strain>
        <tissue evidence="1">Whole body</tissue>
    </source>
</reference>
<sequence length="187" mass="21042">GSPCPRDFNDNTPSTQKVLRHLARRERGFHDGQWQFRNNPLRPVKPDTTAKLMHQSMTISLTLDAHALHIHPVPPVTEHSMRTHFPPTQNHLRHLQGRGFTWARAVSKQHTTGEARSSKPISIHEVLVQHHGTLKTHAIDGVLPRVVYATLQTDGQKLIAQAMDNFTHADAHAIFHIHPGFHVSASI</sequence>